<dbReference type="InterPro" id="IPR010285">
    <property type="entry name" value="DNA_helicase_pif1-like_DEAD"/>
</dbReference>
<protein>
    <recommendedName>
        <fullName evidence="1">ATP-dependent DNA helicase</fullName>
        <ecNumber evidence="1">5.6.2.3</ecNumber>
    </recommendedName>
</protein>
<dbReference type="EC" id="5.6.2.3" evidence="1"/>
<evidence type="ECO:0000313" key="4">
    <source>
        <dbReference type="Proteomes" id="UP000187609"/>
    </source>
</evidence>
<comment type="cofactor">
    <cofactor evidence="1">
        <name>Mg(2+)</name>
        <dbReference type="ChEBI" id="CHEBI:18420"/>
    </cofactor>
</comment>
<reference evidence="3" key="1">
    <citation type="submission" date="2016-11" db="EMBL/GenBank/DDBJ databases">
        <title>The genome of Nicotiana attenuata.</title>
        <authorList>
            <person name="Xu S."/>
            <person name="Brockmoeller T."/>
            <person name="Gaquerel E."/>
            <person name="Navarro A."/>
            <person name="Kuhl H."/>
            <person name="Gase K."/>
            <person name="Ling Z."/>
            <person name="Zhou W."/>
            <person name="Kreitzer C."/>
            <person name="Stanke M."/>
            <person name="Tang H."/>
            <person name="Lyons E."/>
            <person name="Pandey P."/>
            <person name="Pandey S.P."/>
            <person name="Timmermann B."/>
            <person name="Baldwin I.T."/>
        </authorList>
    </citation>
    <scope>NUCLEOTIDE SEQUENCE [LARGE SCALE GENOMIC DNA]</scope>
    <source>
        <strain evidence="3">UT</strain>
    </source>
</reference>
<dbReference type="Proteomes" id="UP000187609">
    <property type="component" value="Unassembled WGS sequence"/>
</dbReference>
<dbReference type="PANTHER" id="PTHR10492:SF101">
    <property type="entry name" value="ATP-DEPENDENT DNA HELICASE"/>
    <property type="match status" value="1"/>
</dbReference>
<dbReference type="Pfam" id="PF05970">
    <property type="entry name" value="PIF1"/>
    <property type="match status" value="1"/>
</dbReference>
<dbReference type="GO" id="GO:0000723">
    <property type="term" value="P:telomere maintenance"/>
    <property type="evidence" value="ECO:0007669"/>
    <property type="project" value="InterPro"/>
</dbReference>
<dbReference type="AlphaFoldDB" id="A0A314LG01"/>
<keyword evidence="1" id="KW-0067">ATP-binding</keyword>
<keyword evidence="1" id="KW-0227">DNA damage</keyword>
<dbReference type="STRING" id="49451.A0A314LG01"/>
<dbReference type="Gene3D" id="3.40.50.300">
    <property type="entry name" value="P-loop containing nucleotide triphosphate hydrolases"/>
    <property type="match status" value="1"/>
</dbReference>
<dbReference type="GO" id="GO:0043139">
    <property type="term" value="F:5'-3' DNA helicase activity"/>
    <property type="evidence" value="ECO:0007669"/>
    <property type="project" value="UniProtKB-EC"/>
</dbReference>
<feature type="non-terminal residue" evidence="3">
    <location>
        <position position="171"/>
    </location>
</feature>
<dbReference type="InterPro" id="IPR027417">
    <property type="entry name" value="P-loop_NTPase"/>
</dbReference>
<comment type="catalytic activity">
    <reaction evidence="1">
        <text>ATP + H2O = ADP + phosphate + H(+)</text>
        <dbReference type="Rhea" id="RHEA:13065"/>
        <dbReference type="ChEBI" id="CHEBI:15377"/>
        <dbReference type="ChEBI" id="CHEBI:15378"/>
        <dbReference type="ChEBI" id="CHEBI:30616"/>
        <dbReference type="ChEBI" id="CHEBI:43474"/>
        <dbReference type="ChEBI" id="CHEBI:456216"/>
        <dbReference type="EC" id="5.6.2.3"/>
    </reaction>
</comment>
<keyword evidence="1" id="KW-0547">Nucleotide-binding</keyword>
<feature type="domain" description="DNA helicase Pif1-like DEAD-box helicase" evidence="2">
    <location>
        <begin position="65"/>
        <end position="171"/>
    </location>
</feature>
<dbReference type="SUPFAM" id="SSF52540">
    <property type="entry name" value="P-loop containing nucleoside triphosphate hydrolases"/>
    <property type="match status" value="1"/>
</dbReference>
<gene>
    <name evidence="3" type="ORF">A4A49_56272</name>
</gene>
<accession>A0A314LG01</accession>
<dbReference type="PANTHER" id="PTHR10492">
    <property type="match status" value="1"/>
</dbReference>
<comment type="caution">
    <text evidence="3">The sequence shown here is derived from an EMBL/GenBank/DDBJ whole genome shotgun (WGS) entry which is preliminary data.</text>
</comment>
<dbReference type="GO" id="GO:0006310">
    <property type="term" value="P:DNA recombination"/>
    <property type="evidence" value="ECO:0007669"/>
    <property type="project" value="UniProtKB-KW"/>
</dbReference>
<organism evidence="3 4">
    <name type="scientific">Nicotiana attenuata</name>
    <name type="common">Coyote tobacco</name>
    <dbReference type="NCBI Taxonomy" id="49451"/>
    <lineage>
        <taxon>Eukaryota</taxon>
        <taxon>Viridiplantae</taxon>
        <taxon>Streptophyta</taxon>
        <taxon>Embryophyta</taxon>
        <taxon>Tracheophyta</taxon>
        <taxon>Spermatophyta</taxon>
        <taxon>Magnoliopsida</taxon>
        <taxon>eudicotyledons</taxon>
        <taxon>Gunneridae</taxon>
        <taxon>Pentapetalae</taxon>
        <taxon>asterids</taxon>
        <taxon>lamiids</taxon>
        <taxon>Solanales</taxon>
        <taxon>Solanaceae</taxon>
        <taxon>Nicotianoideae</taxon>
        <taxon>Nicotianeae</taxon>
        <taxon>Nicotiana</taxon>
    </lineage>
</organism>
<name>A0A314LG01_NICAT</name>
<keyword evidence="1" id="KW-0347">Helicase</keyword>
<evidence type="ECO:0000256" key="1">
    <source>
        <dbReference type="RuleBase" id="RU363044"/>
    </source>
</evidence>
<feature type="non-terminal residue" evidence="3">
    <location>
        <position position="1"/>
    </location>
</feature>
<dbReference type="GO" id="GO:0006281">
    <property type="term" value="P:DNA repair"/>
    <property type="evidence" value="ECO:0007669"/>
    <property type="project" value="UniProtKB-KW"/>
</dbReference>
<dbReference type="EMBL" id="MJEQ01000014">
    <property type="protein sequence ID" value="OIT40598.1"/>
    <property type="molecule type" value="Genomic_DNA"/>
</dbReference>
<evidence type="ECO:0000313" key="3">
    <source>
        <dbReference type="EMBL" id="OIT40598.1"/>
    </source>
</evidence>
<keyword evidence="1" id="KW-0234">DNA repair</keyword>
<keyword evidence="4" id="KW-1185">Reference proteome</keyword>
<evidence type="ECO:0000259" key="2">
    <source>
        <dbReference type="Pfam" id="PF05970"/>
    </source>
</evidence>
<sequence length="171" mass="19389">LKNRCLQKLEIFLKGCGRSFQDFPTMPRPVYNTEEIDNSNRLIRDELHYNKRALADEHQQLVKNLTDEQKSVYEKIIRDVNEDKGGFFFLYGFGGTCKTFIWRTLSSALRSRGDIVLTVASSGIASLLLPGGRTAHSRFVIPLNVTEDSTCNIKQGTPLANLIIKAKLIIW</sequence>
<dbReference type="GO" id="GO:0016887">
    <property type="term" value="F:ATP hydrolysis activity"/>
    <property type="evidence" value="ECO:0007669"/>
    <property type="project" value="RHEA"/>
</dbReference>
<dbReference type="SMR" id="A0A314LG01"/>
<comment type="similarity">
    <text evidence="1">Belongs to the helicase family.</text>
</comment>
<proteinExistence type="inferred from homology"/>
<dbReference type="GO" id="GO:0005524">
    <property type="term" value="F:ATP binding"/>
    <property type="evidence" value="ECO:0007669"/>
    <property type="project" value="UniProtKB-KW"/>
</dbReference>
<keyword evidence="1" id="KW-0233">DNA recombination</keyword>
<keyword evidence="1" id="KW-0378">Hydrolase</keyword>